<comment type="caution">
    <text evidence="14">The sequence shown here is derived from an EMBL/GenBank/DDBJ whole genome shotgun (WGS) entry which is preliminary data.</text>
</comment>
<keyword evidence="10" id="KW-0443">Lipid metabolism</keyword>
<evidence type="ECO:0000256" key="2">
    <source>
        <dbReference type="ARBA" id="ARBA00005983"/>
    </source>
</evidence>
<dbReference type="InterPro" id="IPR045540">
    <property type="entry name" value="YegS/DAGK_C"/>
</dbReference>
<evidence type="ECO:0000313" key="14">
    <source>
        <dbReference type="EMBL" id="CAH8244887.1"/>
    </source>
</evidence>
<feature type="domain" description="DAGKc" evidence="13">
    <location>
        <begin position="1"/>
        <end position="129"/>
    </location>
</feature>
<keyword evidence="7 14" id="KW-0418">Kinase</keyword>
<keyword evidence="6" id="KW-0547">Nucleotide-binding</keyword>
<evidence type="ECO:0000256" key="10">
    <source>
        <dbReference type="ARBA" id="ARBA00023098"/>
    </source>
</evidence>
<evidence type="ECO:0000259" key="13">
    <source>
        <dbReference type="PROSITE" id="PS50146"/>
    </source>
</evidence>
<dbReference type="Pfam" id="PF19279">
    <property type="entry name" value="YegS_C"/>
    <property type="match status" value="1"/>
</dbReference>
<accession>A0ABN8U506</accession>
<evidence type="ECO:0000313" key="15">
    <source>
        <dbReference type="Proteomes" id="UP001154322"/>
    </source>
</evidence>
<evidence type="ECO:0000256" key="5">
    <source>
        <dbReference type="ARBA" id="ARBA00022723"/>
    </source>
</evidence>
<evidence type="ECO:0000256" key="11">
    <source>
        <dbReference type="ARBA" id="ARBA00023209"/>
    </source>
</evidence>
<evidence type="ECO:0000256" key="3">
    <source>
        <dbReference type="ARBA" id="ARBA00022516"/>
    </source>
</evidence>
<evidence type="ECO:0000256" key="7">
    <source>
        <dbReference type="ARBA" id="ARBA00022777"/>
    </source>
</evidence>
<dbReference type="Proteomes" id="UP001154322">
    <property type="component" value="Unassembled WGS sequence"/>
</dbReference>
<keyword evidence="5" id="KW-0479">Metal-binding</keyword>
<dbReference type="SUPFAM" id="SSF111331">
    <property type="entry name" value="NAD kinase/diacylglycerol kinase-like"/>
    <property type="match status" value="1"/>
</dbReference>
<dbReference type="PANTHER" id="PTHR12358">
    <property type="entry name" value="SPHINGOSINE KINASE"/>
    <property type="match status" value="1"/>
</dbReference>
<dbReference type="NCBIfam" id="TIGR00147">
    <property type="entry name" value="YegS/Rv2252/BmrU family lipid kinase"/>
    <property type="match status" value="1"/>
</dbReference>
<dbReference type="PROSITE" id="PS50146">
    <property type="entry name" value="DAGK"/>
    <property type="match status" value="1"/>
</dbReference>
<reference evidence="14" key="1">
    <citation type="submission" date="2022-06" db="EMBL/GenBank/DDBJ databases">
        <authorList>
            <person name="Dietemann V."/>
            <person name="Ory F."/>
            <person name="Dainat B."/>
            <person name="Oberhansli S."/>
        </authorList>
    </citation>
    <scope>NUCLEOTIDE SEQUENCE</scope>
    <source>
        <strain evidence="14">Ena-SAMPLE-TAB-26-04-2022-14:26:32:270-5432</strain>
    </source>
</reference>
<dbReference type="InterPro" id="IPR001206">
    <property type="entry name" value="Diacylglycerol_kinase_cat_dom"/>
</dbReference>
<sequence length="301" mass="33222">MMLFVVNRNAGNGRGIWIWRSVENCLRRFDIPHDSSITRTAEEAEEAVRQYVERNPSALDVVIGGDGTIHRLLPLLVGTEATLGIIPAGSGNDTARGFSLPTDPLEALHTILHGQRSIVDLIYANGQWTLTALATGFDADVAQYVNASRYKRWFNRLGIGSLAYVYGMLRTLFRFRPADADIVVDGADRSFKDVWLAAITNAPYYGGGIPICPDAEAGDGLLDVCVVHGCSRWELLRLFPTVYSGRHRTLPYVTMLRGRQIGIRSAVRRWTYGDGERVSATPLHAAAAPGKLQLMIPQRSR</sequence>
<dbReference type="InterPro" id="IPR050187">
    <property type="entry name" value="Lipid_Phosphate_FormReg"/>
</dbReference>
<keyword evidence="11" id="KW-0594">Phospholipid biosynthesis</keyword>
<dbReference type="Pfam" id="PF00781">
    <property type="entry name" value="DAGK_cat"/>
    <property type="match status" value="1"/>
</dbReference>
<keyword evidence="3" id="KW-0444">Lipid biosynthesis</keyword>
<gene>
    <name evidence="14" type="ORF">WJ0W_002118</name>
</gene>
<protein>
    <submittedName>
        <fullName evidence="14">Diacylglycerol kinase family lipid kinase</fullName>
    </submittedName>
</protein>
<comment type="cofactor">
    <cofactor evidence="1">
        <name>Mg(2+)</name>
        <dbReference type="ChEBI" id="CHEBI:18420"/>
    </cofactor>
</comment>
<dbReference type="Gene3D" id="2.60.200.40">
    <property type="match status" value="1"/>
</dbReference>
<evidence type="ECO:0000256" key="9">
    <source>
        <dbReference type="ARBA" id="ARBA00022842"/>
    </source>
</evidence>
<keyword evidence="12" id="KW-1208">Phospholipid metabolism</keyword>
<dbReference type="InterPro" id="IPR016064">
    <property type="entry name" value="NAD/diacylglycerol_kinase_sf"/>
</dbReference>
<keyword evidence="9" id="KW-0460">Magnesium</keyword>
<evidence type="ECO:0000256" key="12">
    <source>
        <dbReference type="ARBA" id="ARBA00023264"/>
    </source>
</evidence>
<comment type="similarity">
    <text evidence="2">Belongs to the diacylglycerol/lipid kinase family.</text>
</comment>
<proteinExistence type="inferred from homology"/>
<dbReference type="GO" id="GO:0016301">
    <property type="term" value="F:kinase activity"/>
    <property type="evidence" value="ECO:0007669"/>
    <property type="project" value="UniProtKB-KW"/>
</dbReference>
<keyword evidence="8" id="KW-0067">ATP-binding</keyword>
<evidence type="ECO:0000256" key="6">
    <source>
        <dbReference type="ARBA" id="ARBA00022741"/>
    </source>
</evidence>
<dbReference type="EMBL" id="CALYLO010000002">
    <property type="protein sequence ID" value="CAH8244887.1"/>
    <property type="molecule type" value="Genomic_DNA"/>
</dbReference>
<keyword evidence="15" id="KW-1185">Reference proteome</keyword>
<evidence type="ECO:0000256" key="4">
    <source>
        <dbReference type="ARBA" id="ARBA00022679"/>
    </source>
</evidence>
<dbReference type="PANTHER" id="PTHR12358:SF106">
    <property type="entry name" value="LIPID KINASE YEGS"/>
    <property type="match status" value="1"/>
</dbReference>
<evidence type="ECO:0000256" key="1">
    <source>
        <dbReference type="ARBA" id="ARBA00001946"/>
    </source>
</evidence>
<evidence type="ECO:0000256" key="8">
    <source>
        <dbReference type="ARBA" id="ARBA00022840"/>
    </source>
</evidence>
<organism evidence="14 15">
    <name type="scientific">Paenibacillus melissococcoides</name>
    <dbReference type="NCBI Taxonomy" id="2912268"/>
    <lineage>
        <taxon>Bacteria</taxon>
        <taxon>Bacillati</taxon>
        <taxon>Bacillota</taxon>
        <taxon>Bacilli</taxon>
        <taxon>Bacillales</taxon>
        <taxon>Paenibacillaceae</taxon>
        <taxon>Paenibacillus</taxon>
    </lineage>
</organism>
<keyword evidence="4" id="KW-0808">Transferase</keyword>
<name>A0ABN8U506_9BACL</name>
<dbReference type="InterPro" id="IPR005218">
    <property type="entry name" value="Diacylglycerol/lipid_kinase"/>
</dbReference>
<dbReference type="RefSeq" id="WP_249725638.1">
    <property type="nucleotide sequence ID" value="NZ_AP031286.1"/>
</dbReference>
<dbReference type="InterPro" id="IPR017438">
    <property type="entry name" value="ATP-NAD_kinase_N"/>
</dbReference>
<dbReference type="Gene3D" id="3.40.50.10330">
    <property type="entry name" value="Probable inorganic polyphosphate/atp-NAD kinase, domain 1"/>
    <property type="match status" value="1"/>
</dbReference>